<accession>A0ABU5QEB0</accession>
<dbReference type="EMBL" id="JAYFUM010000024">
    <property type="protein sequence ID" value="MEA5141160.1"/>
    <property type="molecule type" value="Genomic_DNA"/>
</dbReference>
<dbReference type="InterPro" id="IPR029044">
    <property type="entry name" value="Nucleotide-diphossugar_trans"/>
</dbReference>
<keyword evidence="2" id="KW-0808">Transferase</keyword>
<feature type="domain" description="Glycosyltransferase 2-like" evidence="1">
    <location>
        <begin position="5"/>
        <end position="140"/>
    </location>
</feature>
<evidence type="ECO:0000259" key="1">
    <source>
        <dbReference type="Pfam" id="PF00535"/>
    </source>
</evidence>
<dbReference type="PANTHER" id="PTHR22916">
    <property type="entry name" value="GLYCOSYLTRANSFERASE"/>
    <property type="match status" value="1"/>
</dbReference>
<keyword evidence="2" id="KW-0328">Glycosyltransferase</keyword>
<dbReference type="InterPro" id="IPR001173">
    <property type="entry name" value="Glyco_trans_2-like"/>
</dbReference>
<dbReference type="SUPFAM" id="SSF53448">
    <property type="entry name" value="Nucleotide-diphospho-sugar transferases"/>
    <property type="match status" value="1"/>
</dbReference>
<name>A0ABU5QEB0_9BACT</name>
<protein>
    <submittedName>
        <fullName evidence="2">Glycosyltransferase family 2 protein</fullName>
        <ecNumber evidence="2">2.4.-.-</ecNumber>
    </submittedName>
</protein>
<dbReference type="EC" id="2.4.-.-" evidence="2"/>
<dbReference type="Proteomes" id="UP001302949">
    <property type="component" value="Unassembled WGS sequence"/>
</dbReference>
<dbReference type="Pfam" id="PF00535">
    <property type="entry name" value="Glycos_transf_2"/>
    <property type="match status" value="1"/>
</dbReference>
<dbReference type="PANTHER" id="PTHR22916:SF3">
    <property type="entry name" value="UDP-GLCNAC:BETAGAL BETA-1,3-N-ACETYLGLUCOSAMINYLTRANSFERASE-LIKE PROTEIN 1"/>
    <property type="match status" value="1"/>
</dbReference>
<sequence>MQTLTIAIPTFNRAEKIEQRIRFLFEVFSNSDLPIKLIISDNCSEDITEEICKNWSLLFKQKSIDFKYLRNTTNVGAVKNVIQCIETAETDLVWVMGDDDVLIKENLLKLFDILKNSEEDYAIYHLNYSIADGRDNTIIKDLNYEKLSSESSYHSCLSSTMQIDAFMFITANILSKKVAINAINSWKRGKALLAYPLYINLYASVYGPFKLIDFPVFIGTYHAGSWAEHFGIVYKIEVPLVLGKLLNFKDIDNDLIIKIIKKLTSLFRVIKMITKKPNLLWYIFKSI</sequence>
<organism evidence="2 3">
    <name type="scientific">Arcicella rigui</name>
    <dbReference type="NCBI Taxonomy" id="797020"/>
    <lineage>
        <taxon>Bacteria</taxon>
        <taxon>Pseudomonadati</taxon>
        <taxon>Bacteroidota</taxon>
        <taxon>Cytophagia</taxon>
        <taxon>Cytophagales</taxon>
        <taxon>Flectobacillaceae</taxon>
        <taxon>Arcicella</taxon>
    </lineage>
</organism>
<gene>
    <name evidence="2" type="ORF">VB248_18555</name>
</gene>
<dbReference type="Gene3D" id="3.90.550.10">
    <property type="entry name" value="Spore Coat Polysaccharide Biosynthesis Protein SpsA, Chain A"/>
    <property type="match status" value="1"/>
</dbReference>
<evidence type="ECO:0000313" key="3">
    <source>
        <dbReference type="Proteomes" id="UP001302949"/>
    </source>
</evidence>
<dbReference type="RefSeq" id="WP_323298317.1">
    <property type="nucleotide sequence ID" value="NZ_JAYFUM010000024.1"/>
</dbReference>
<keyword evidence="3" id="KW-1185">Reference proteome</keyword>
<evidence type="ECO:0000313" key="2">
    <source>
        <dbReference type="EMBL" id="MEA5141160.1"/>
    </source>
</evidence>
<reference evidence="2 3" key="1">
    <citation type="submission" date="2023-12" db="EMBL/GenBank/DDBJ databases">
        <title>Novel species of the genus Arcicella isolated from rivers.</title>
        <authorList>
            <person name="Lu H."/>
        </authorList>
    </citation>
    <scope>NUCLEOTIDE SEQUENCE [LARGE SCALE GENOMIC DNA]</scope>
    <source>
        <strain evidence="2 3">KCTC 23307</strain>
    </source>
</reference>
<proteinExistence type="predicted"/>
<dbReference type="GO" id="GO:0016757">
    <property type="term" value="F:glycosyltransferase activity"/>
    <property type="evidence" value="ECO:0007669"/>
    <property type="project" value="UniProtKB-KW"/>
</dbReference>
<comment type="caution">
    <text evidence="2">The sequence shown here is derived from an EMBL/GenBank/DDBJ whole genome shotgun (WGS) entry which is preliminary data.</text>
</comment>